<dbReference type="EMBL" id="JAGGLB010000011">
    <property type="protein sequence ID" value="MBP1991913.1"/>
    <property type="molecule type" value="Genomic_DNA"/>
</dbReference>
<dbReference type="InterPro" id="IPR027417">
    <property type="entry name" value="P-loop_NTPase"/>
</dbReference>
<dbReference type="GO" id="GO:0005524">
    <property type="term" value="F:ATP binding"/>
    <property type="evidence" value="ECO:0007669"/>
    <property type="project" value="UniProtKB-KW"/>
</dbReference>
<dbReference type="InterPro" id="IPR015854">
    <property type="entry name" value="ABC_transpr_LolD-like"/>
</dbReference>
<dbReference type="RefSeq" id="WP_245375620.1">
    <property type="nucleotide sequence ID" value="NZ_JAGGLB010000011.1"/>
</dbReference>
<protein>
    <submittedName>
        <fullName evidence="5">ABC transport system ATP-binding protein</fullName>
    </submittedName>
</protein>
<dbReference type="SMART" id="SM00382">
    <property type="entry name" value="AAA"/>
    <property type="match status" value="1"/>
</dbReference>
<dbReference type="Proteomes" id="UP001519287">
    <property type="component" value="Unassembled WGS sequence"/>
</dbReference>
<name>A0ABS4IWE3_9BACL</name>
<proteinExistence type="predicted"/>
<gene>
    <name evidence="5" type="ORF">J2Z66_003521</name>
</gene>
<dbReference type="PANTHER" id="PTHR24220:SF86">
    <property type="entry name" value="ABC TRANSPORTER ABCH.1"/>
    <property type="match status" value="1"/>
</dbReference>
<dbReference type="SUPFAM" id="SSF52540">
    <property type="entry name" value="P-loop containing nucleoside triphosphate hydrolases"/>
    <property type="match status" value="1"/>
</dbReference>
<keyword evidence="3 5" id="KW-0067">ATP-binding</keyword>
<dbReference type="InterPro" id="IPR003439">
    <property type="entry name" value="ABC_transporter-like_ATP-bd"/>
</dbReference>
<comment type="caution">
    <text evidence="5">The sequence shown here is derived from an EMBL/GenBank/DDBJ whole genome shotgun (WGS) entry which is preliminary data.</text>
</comment>
<sequence>MLLELSGITKRFKNGTKYQEILENLDLRIYEGDSIAIKGKSGCGKSTLLNILGGLLPFDEGEMLFKSRNISTLTVNEQAEYRRKNVGFVTQNFHLLDDRNVYDNIALPLQYLRLPKKLVKSMVESVLYDLEIEHIMKRHISTLSGGERQRVAIARAIVKKPAILLADEPTGSLDEETEEFILKIFDKLHQKGMTFVIVTHDDTVSSHCQHIYELHHKKLRLFRGVASEINSLKDEPLVL</sequence>
<dbReference type="Pfam" id="PF00005">
    <property type="entry name" value="ABC_tran"/>
    <property type="match status" value="1"/>
</dbReference>
<evidence type="ECO:0000313" key="6">
    <source>
        <dbReference type="Proteomes" id="UP001519287"/>
    </source>
</evidence>
<dbReference type="PROSITE" id="PS50893">
    <property type="entry name" value="ABC_TRANSPORTER_2"/>
    <property type="match status" value="1"/>
</dbReference>
<dbReference type="InterPro" id="IPR017911">
    <property type="entry name" value="MacB-like_ATP-bd"/>
</dbReference>
<dbReference type="PANTHER" id="PTHR24220">
    <property type="entry name" value="IMPORT ATP-BINDING PROTEIN"/>
    <property type="match status" value="1"/>
</dbReference>
<evidence type="ECO:0000256" key="2">
    <source>
        <dbReference type="ARBA" id="ARBA00022741"/>
    </source>
</evidence>
<dbReference type="Gene3D" id="3.40.50.300">
    <property type="entry name" value="P-loop containing nucleotide triphosphate hydrolases"/>
    <property type="match status" value="1"/>
</dbReference>
<feature type="domain" description="ABC transporter" evidence="4">
    <location>
        <begin position="3"/>
        <end position="239"/>
    </location>
</feature>
<reference evidence="5 6" key="1">
    <citation type="submission" date="2021-03" db="EMBL/GenBank/DDBJ databases">
        <title>Genomic Encyclopedia of Type Strains, Phase IV (KMG-IV): sequencing the most valuable type-strain genomes for metagenomic binning, comparative biology and taxonomic classification.</title>
        <authorList>
            <person name="Goeker M."/>
        </authorList>
    </citation>
    <scope>NUCLEOTIDE SEQUENCE [LARGE SCALE GENOMIC DNA]</scope>
    <source>
        <strain evidence="5 6">DSM 26048</strain>
    </source>
</reference>
<dbReference type="CDD" id="cd03255">
    <property type="entry name" value="ABC_MJ0796_LolCDE_FtsE"/>
    <property type="match status" value="1"/>
</dbReference>
<evidence type="ECO:0000256" key="1">
    <source>
        <dbReference type="ARBA" id="ARBA00022448"/>
    </source>
</evidence>
<dbReference type="PROSITE" id="PS00211">
    <property type="entry name" value="ABC_TRANSPORTER_1"/>
    <property type="match status" value="1"/>
</dbReference>
<keyword evidence="6" id="KW-1185">Reference proteome</keyword>
<accession>A0ABS4IWE3</accession>
<evidence type="ECO:0000313" key="5">
    <source>
        <dbReference type="EMBL" id="MBP1991913.1"/>
    </source>
</evidence>
<evidence type="ECO:0000256" key="3">
    <source>
        <dbReference type="ARBA" id="ARBA00022840"/>
    </source>
</evidence>
<dbReference type="InterPro" id="IPR003593">
    <property type="entry name" value="AAA+_ATPase"/>
</dbReference>
<evidence type="ECO:0000259" key="4">
    <source>
        <dbReference type="PROSITE" id="PS50893"/>
    </source>
</evidence>
<keyword evidence="1" id="KW-0813">Transport</keyword>
<organism evidence="5 6">
    <name type="scientific">Paenibacillus eucommiae</name>
    <dbReference type="NCBI Taxonomy" id="1355755"/>
    <lineage>
        <taxon>Bacteria</taxon>
        <taxon>Bacillati</taxon>
        <taxon>Bacillota</taxon>
        <taxon>Bacilli</taxon>
        <taxon>Bacillales</taxon>
        <taxon>Paenibacillaceae</taxon>
        <taxon>Paenibacillus</taxon>
    </lineage>
</organism>
<keyword evidence="2" id="KW-0547">Nucleotide-binding</keyword>
<dbReference type="InterPro" id="IPR017871">
    <property type="entry name" value="ABC_transporter-like_CS"/>
</dbReference>